<dbReference type="OrthoDB" id="661986at2"/>
<dbReference type="STRING" id="680127.SAMN05421593_1120"/>
<accession>A0A1H6H1F1</accession>
<evidence type="ECO:0000313" key="2">
    <source>
        <dbReference type="EMBL" id="SEH29627.1"/>
    </source>
</evidence>
<keyword evidence="1" id="KW-1133">Transmembrane helix</keyword>
<organism evidence="2 3">
    <name type="scientific">Chryseobacterium culicis</name>
    <dbReference type="NCBI Taxonomy" id="680127"/>
    <lineage>
        <taxon>Bacteria</taxon>
        <taxon>Pseudomonadati</taxon>
        <taxon>Bacteroidota</taxon>
        <taxon>Flavobacteriia</taxon>
        <taxon>Flavobacteriales</taxon>
        <taxon>Weeksellaceae</taxon>
        <taxon>Chryseobacterium group</taxon>
        <taxon>Chryseobacterium</taxon>
    </lineage>
</organism>
<name>A0A1H6H1F1_CHRCI</name>
<feature type="transmembrane region" description="Helical" evidence="1">
    <location>
        <begin position="142"/>
        <end position="163"/>
    </location>
</feature>
<reference evidence="2 3" key="1">
    <citation type="submission" date="2016-10" db="EMBL/GenBank/DDBJ databases">
        <authorList>
            <person name="de Groot N.N."/>
        </authorList>
    </citation>
    <scope>NUCLEOTIDE SEQUENCE [LARGE SCALE GENOMIC DNA]</scope>
    <source>
        <strain evidence="2 3">DSM 23031</strain>
    </source>
</reference>
<feature type="transmembrane region" description="Helical" evidence="1">
    <location>
        <begin position="109"/>
        <end position="130"/>
    </location>
</feature>
<dbReference type="RefSeq" id="WP_089690281.1">
    <property type="nucleotide sequence ID" value="NZ_DALZIY010000001.1"/>
</dbReference>
<feature type="transmembrane region" description="Helical" evidence="1">
    <location>
        <begin position="63"/>
        <end position="80"/>
    </location>
</feature>
<dbReference type="AlphaFoldDB" id="A0A1H6H1F1"/>
<gene>
    <name evidence="2" type="ORF">SAMN05421593_1120</name>
</gene>
<evidence type="ECO:0000256" key="1">
    <source>
        <dbReference type="SAM" id="Phobius"/>
    </source>
</evidence>
<protein>
    <submittedName>
        <fullName evidence="2">Uncharacterized protein</fullName>
    </submittedName>
</protein>
<keyword evidence="1" id="KW-0812">Transmembrane</keyword>
<keyword evidence="1" id="KW-0472">Membrane</keyword>
<dbReference type="EMBL" id="FNWQ01000001">
    <property type="protein sequence ID" value="SEH29627.1"/>
    <property type="molecule type" value="Genomic_DNA"/>
</dbReference>
<feature type="transmembrane region" description="Helical" evidence="1">
    <location>
        <begin position="21"/>
        <end position="43"/>
    </location>
</feature>
<sequence>MKFKIKPPKPKPIRKTTLKRFLIKRTIYYVLPNVFFNFIIAYASFKELGYTHFFAGTQNLARLTLPMAVFLPVVLTIDIIKRVTDAASQDAIEFTIDEQLNIKKLMTRLSILHGLITGSLVLSLLFIGQYNFSKDYKLDATAMALAVGVLAGILSVVFVYVPVWRLKRWMCERTQTVAGDLNS</sequence>
<proteinExistence type="predicted"/>
<dbReference type="Proteomes" id="UP000198561">
    <property type="component" value="Unassembled WGS sequence"/>
</dbReference>
<evidence type="ECO:0000313" key="3">
    <source>
        <dbReference type="Proteomes" id="UP000198561"/>
    </source>
</evidence>